<evidence type="ECO:0000256" key="1">
    <source>
        <dbReference type="SAM" id="SignalP"/>
    </source>
</evidence>
<feature type="signal peptide" evidence="1">
    <location>
        <begin position="1"/>
        <end position="23"/>
    </location>
</feature>
<proteinExistence type="predicted"/>
<dbReference type="EMBL" id="BAAAVS010000024">
    <property type="protein sequence ID" value="GAA3037888.1"/>
    <property type="molecule type" value="Genomic_DNA"/>
</dbReference>
<evidence type="ECO:0000313" key="3">
    <source>
        <dbReference type="EMBL" id="GAA3037888.1"/>
    </source>
</evidence>
<protein>
    <recommendedName>
        <fullName evidence="2">Peptidase MA-like domain-containing protein</fullName>
    </recommendedName>
</protein>
<feature type="chain" id="PRO_5047050234" description="Peptidase MA-like domain-containing protein" evidence="1">
    <location>
        <begin position="24"/>
        <end position="455"/>
    </location>
</feature>
<reference evidence="4" key="1">
    <citation type="journal article" date="2019" name="Int. J. Syst. Evol. Microbiol.">
        <title>The Global Catalogue of Microorganisms (GCM) 10K type strain sequencing project: providing services to taxonomists for standard genome sequencing and annotation.</title>
        <authorList>
            <consortium name="The Broad Institute Genomics Platform"/>
            <consortium name="The Broad Institute Genome Sequencing Center for Infectious Disease"/>
            <person name="Wu L."/>
            <person name="Ma J."/>
        </authorList>
    </citation>
    <scope>NUCLEOTIDE SEQUENCE [LARGE SCALE GENOMIC DNA]</scope>
    <source>
        <strain evidence="4">JCM 14234</strain>
    </source>
</reference>
<sequence>MASRWLRAPVVLCGALLLASCGAQTPDSSRNATTSTTVDVFQQQRTDGVTALLHRLDRALLRGTPADLAAIVDPAASPEFRRSLQVMQDNLSSITPRTDAEARQPLRYKTFEHYVGAADAEELVPDAVAAKLTAQGSSDSWVSPVRLRFALGGVGVPGLDESPIDIEAPLVVARYDDRWTLVGDLEVLHRPPNGAGLWSFPGVRATAAPTGTGQSVVASYPGAAEMAARLVALLPAAVRAVTAFWGDRWPQRALVIATGSDQEFAALAVSGGADVSAAAAATVYTTLDVPNHAVTGQRIVFTPAASRLATPLLAVVLRHELSHVAVRLATKPDAPQWLTEGVAEYVGRKGTYVRFEDVAPDLAVTTRTGAAPAWPTDQDFAVDSQRASLAYQSAWSIAAFVAQRYSEDALRKLYLGVAGAADDAAAAAAIRDAVGVPQPELERQWRAWVRKQTGG</sequence>
<dbReference type="Pfam" id="PF13485">
    <property type="entry name" value="Peptidase_MA_2"/>
    <property type="match status" value="1"/>
</dbReference>
<dbReference type="RefSeq" id="WP_290705534.1">
    <property type="nucleotide sequence ID" value="NZ_BAAAVS010000024.1"/>
</dbReference>
<dbReference type="InterPro" id="IPR039568">
    <property type="entry name" value="Peptidase_MA-like_dom"/>
</dbReference>
<gene>
    <name evidence="3" type="ORF">GCM10010528_18080</name>
</gene>
<name>A0ABP6LER6_9ACTN</name>
<evidence type="ECO:0000313" key="4">
    <source>
        <dbReference type="Proteomes" id="UP001501035"/>
    </source>
</evidence>
<dbReference type="Proteomes" id="UP001501035">
    <property type="component" value="Unassembled WGS sequence"/>
</dbReference>
<keyword evidence="4" id="KW-1185">Reference proteome</keyword>
<evidence type="ECO:0000259" key="2">
    <source>
        <dbReference type="Pfam" id="PF13485"/>
    </source>
</evidence>
<dbReference type="PROSITE" id="PS51257">
    <property type="entry name" value="PROKAR_LIPOPROTEIN"/>
    <property type="match status" value="1"/>
</dbReference>
<organism evidence="3 4">
    <name type="scientific">Gordonia defluvii</name>
    <dbReference type="NCBI Taxonomy" id="283718"/>
    <lineage>
        <taxon>Bacteria</taxon>
        <taxon>Bacillati</taxon>
        <taxon>Actinomycetota</taxon>
        <taxon>Actinomycetes</taxon>
        <taxon>Mycobacteriales</taxon>
        <taxon>Gordoniaceae</taxon>
        <taxon>Gordonia</taxon>
    </lineage>
</organism>
<comment type="caution">
    <text evidence="3">The sequence shown here is derived from an EMBL/GenBank/DDBJ whole genome shotgun (WGS) entry which is preliminary data.</text>
</comment>
<feature type="domain" description="Peptidase MA-like" evidence="2">
    <location>
        <begin position="318"/>
        <end position="450"/>
    </location>
</feature>
<accession>A0ABP6LER6</accession>
<keyword evidence="1" id="KW-0732">Signal</keyword>